<evidence type="ECO:0000256" key="7">
    <source>
        <dbReference type="SAM" id="Phobius"/>
    </source>
</evidence>
<dbReference type="PANTHER" id="PTHR12428">
    <property type="entry name" value="OXA1"/>
    <property type="match status" value="1"/>
</dbReference>
<feature type="transmembrane region" description="Helical" evidence="7">
    <location>
        <begin position="110"/>
        <end position="134"/>
    </location>
</feature>
<dbReference type="PANTHER" id="PTHR12428:SF65">
    <property type="entry name" value="CYTOCHROME C OXIDASE ASSEMBLY PROTEIN COX18, MITOCHONDRIAL"/>
    <property type="match status" value="1"/>
</dbReference>
<dbReference type="OrthoDB" id="2148490at2759"/>
<keyword evidence="10" id="KW-1185">Reference proteome</keyword>
<evidence type="ECO:0000256" key="5">
    <source>
        <dbReference type="ARBA" id="ARBA00023136"/>
    </source>
</evidence>
<comment type="subcellular location">
    <subcellularLocation>
        <location evidence="1 6">Membrane</location>
        <topology evidence="1 6">Multi-pass membrane protein</topology>
    </subcellularLocation>
</comment>
<dbReference type="GO" id="GO:0005743">
    <property type="term" value="C:mitochondrial inner membrane"/>
    <property type="evidence" value="ECO:0007669"/>
    <property type="project" value="TreeGrafter"/>
</dbReference>
<gene>
    <name evidence="9" type="ORF">IWW36_001842</name>
</gene>
<dbReference type="Proteomes" id="UP001139887">
    <property type="component" value="Unassembled WGS sequence"/>
</dbReference>
<dbReference type="GO" id="GO:0033617">
    <property type="term" value="P:mitochondrial respiratory chain complex IV assembly"/>
    <property type="evidence" value="ECO:0007669"/>
    <property type="project" value="TreeGrafter"/>
</dbReference>
<evidence type="ECO:0000259" key="8">
    <source>
        <dbReference type="Pfam" id="PF02096"/>
    </source>
</evidence>
<keyword evidence="5 7" id="KW-0472">Membrane</keyword>
<dbReference type="Pfam" id="PF02096">
    <property type="entry name" value="60KD_IMP"/>
    <property type="match status" value="1"/>
</dbReference>
<reference evidence="9" key="1">
    <citation type="submission" date="2022-07" db="EMBL/GenBank/DDBJ databases">
        <title>Phylogenomic reconstructions and comparative analyses of Kickxellomycotina fungi.</title>
        <authorList>
            <person name="Reynolds N.K."/>
            <person name="Stajich J.E."/>
            <person name="Barry K."/>
            <person name="Grigoriev I.V."/>
            <person name="Crous P."/>
            <person name="Smith M.E."/>
        </authorList>
    </citation>
    <scope>NUCLEOTIDE SEQUENCE</scope>
    <source>
        <strain evidence="9">NRRL 1566</strain>
    </source>
</reference>
<feature type="domain" description="Membrane insertase YidC/Oxa/ALB C-terminal" evidence="8">
    <location>
        <begin position="112"/>
        <end position="342"/>
    </location>
</feature>
<dbReference type="EMBL" id="JANBUW010000030">
    <property type="protein sequence ID" value="KAJ2850524.1"/>
    <property type="molecule type" value="Genomic_DNA"/>
</dbReference>
<accession>A0A9W8IAU1</accession>
<evidence type="ECO:0000256" key="1">
    <source>
        <dbReference type="ARBA" id="ARBA00004141"/>
    </source>
</evidence>
<dbReference type="CDD" id="cd20069">
    <property type="entry name" value="5TM_Oxa1-like"/>
    <property type="match status" value="1"/>
</dbReference>
<proteinExistence type="inferred from homology"/>
<feature type="transmembrane region" description="Helical" evidence="7">
    <location>
        <begin position="196"/>
        <end position="216"/>
    </location>
</feature>
<dbReference type="InterPro" id="IPR001708">
    <property type="entry name" value="YidC/ALB3/OXA1/COX18"/>
</dbReference>
<name>A0A9W8IAU1_9FUNG</name>
<feature type="transmembrane region" description="Helical" evidence="7">
    <location>
        <begin position="260"/>
        <end position="278"/>
    </location>
</feature>
<comment type="caution">
    <text evidence="9">The sequence shown here is derived from an EMBL/GenBank/DDBJ whole genome shotgun (WGS) entry which is preliminary data.</text>
</comment>
<keyword evidence="4 7" id="KW-1133">Transmembrane helix</keyword>
<evidence type="ECO:0000256" key="2">
    <source>
        <dbReference type="ARBA" id="ARBA00009877"/>
    </source>
</evidence>
<dbReference type="AlphaFoldDB" id="A0A9W8IAU1"/>
<evidence type="ECO:0000256" key="4">
    <source>
        <dbReference type="ARBA" id="ARBA00022989"/>
    </source>
</evidence>
<sequence>MNATKFVLSRGCRCRRLWNLARCSAFPPAFEVQKPTFRPLSTTRLVASADSSKGVADAAAAAAAAAATATNDGAIISLSDHPPLIVELAQTLLEKVHDGSMLGTMAPDGLPWWAAIAGTTIAMRLLLVTPLSIYQQRMIKRQHKLQRIQEAWQPILRSSLEMKLQMQGKQLSVKEFDKQLAKNIRKKHSRMMMKQGCHPLFSIMLPLCQLPIWVSLSSALRHLCGLPVRFLDGENAAFVPAQGMSSEGILWFTDLLAVDSTMHLPLILWTVYMGNAVLTHWRTKRRVLMGQVSSQTPIMRSIVATMYVLPFFMVYISSFQPAAIVFYWILSASFGLTQNLIFQIKPVRKALGFHIPIPKNDILNRLL</sequence>
<keyword evidence="3 6" id="KW-0812">Transmembrane</keyword>
<evidence type="ECO:0000313" key="10">
    <source>
        <dbReference type="Proteomes" id="UP001139887"/>
    </source>
</evidence>
<dbReference type="GO" id="GO:0032977">
    <property type="term" value="F:membrane insertase activity"/>
    <property type="evidence" value="ECO:0007669"/>
    <property type="project" value="InterPro"/>
</dbReference>
<comment type="similarity">
    <text evidence="2 6">Belongs to the OXA1/ALB3/YidC family.</text>
</comment>
<evidence type="ECO:0000256" key="6">
    <source>
        <dbReference type="RuleBase" id="RU003945"/>
    </source>
</evidence>
<evidence type="ECO:0000313" key="9">
    <source>
        <dbReference type="EMBL" id="KAJ2850524.1"/>
    </source>
</evidence>
<dbReference type="InterPro" id="IPR028055">
    <property type="entry name" value="YidC/Oxa/ALB_C"/>
</dbReference>
<protein>
    <recommendedName>
        <fullName evidence="8">Membrane insertase YidC/Oxa/ALB C-terminal domain-containing protein</fullName>
    </recommendedName>
</protein>
<organism evidence="9 10">
    <name type="scientific">Coemansia brasiliensis</name>
    <dbReference type="NCBI Taxonomy" id="2650707"/>
    <lineage>
        <taxon>Eukaryota</taxon>
        <taxon>Fungi</taxon>
        <taxon>Fungi incertae sedis</taxon>
        <taxon>Zoopagomycota</taxon>
        <taxon>Kickxellomycotina</taxon>
        <taxon>Kickxellomycetes</taxon>
        <taxon>Kickxellales</taxon>
        <taxon>Kickxellaceae</taxon>
        <taxon>Coemansia</taxon>
    </lineage>
</organism>
<evidence type="ECO:0000256" key="3">
    <source>
        <dbReference type="ARBA" id="ARBA00022692"/>
    </source>
</evidence>
<dbReference type="GO" id="GO:0032979">
    <property type="term" value="P:protein insertion into mitochondrial inner membrane from matrix"/>
    <property type="evidence" value="ECO:0007669"/>
    <property type="project" value="TreeGrafter"/>
</dbReference>